<feature type="compositionally biased region" description="Basic and acidic residues" evidence="2">
    <location>
        <begin position="87"/>
        <end position="99"/>
    </location>
</feature>
<dbReference type="Pfam" id="PF00385">
    <property type="entry name" value="Chromo"/>
    <property type="match status" value="1"/>
</dbReference>
<gene>
    <name evidence="4" type="ORF">BCR41DRAFT_420770</name>
</gene>
<dbReference type="InterPro" id="IPR048420">
    <property type="entry name" value="Zap1-like_Znf1"/>
</dbReference>
<dbReference type="STRING" id="64571.A0A1Y2GV11"/>
<evidence type="ECO:0000313" key="4">
    <source>
        <dbReference type="EMBL" id="ORZ21848.1"/>
    </source>
</evidence>
<feature type="coiled-coil region" evidence="1">
    <location>
        <begin position="614"/>
        <end position="708"/>
    </location>
</feature>
<dbReference type="EMBL" id="MCFF01000011">
    <property type="protein sequence ID" value="ORZ21848.1"/>
    <property type="molecule type" value="Genomic_DNA"/>
</dbReference>
<feature type="compositionally biased region" description="Pro residues" evidence="2">
    <location>
        <begin position="763"/>
        <end position="779"/>
    </location>
</feature>
<feature type="compositionally biased region" description="Polar residues" evidence="2">
    <location>
        <begin position="810"/>
        <end position="821"/>
    </location>
</feature>
<dbReference type="SMART" id="SM00355">
    <property type="entry name" value="ZnF_C2H2"/>
    <property type="match status" value="1"/>
</dbReference>
<feature type="compositionally biased region" description="Basic and acidic residues" evidence="2">
    <location>
        <begin position="63"/>
        <end position="78"/>
    </location>
</feature>
<comment type="caution">
    <text evidence="4">The sequence shown here is derived from an EMBL/GenBank/DDBJ whole genome shotgun (WGS) entry which is preliminary data.</text>
</comment>
<dbReference type="PROSITE" id="PS50013">
    <property type="entry name" value="CHROMO_2"/>
    <property type="match status" value="1"/>
</dbReference>
<dbReference type="SUPFAM" id="SSF54160">
    <property type="entry name" value="Chromo domain-like"/>
    <property type="match status" value="1"/>
</dbReference>
<evidence type="ECO:0000256" key="1">
    <source>
        <dbReference type="SAM" id="Coils"/>
    </source>
</evidence>
<dbReference type="Gene3D" id="2.40.50.40">
    <property type="match status" value="1"/>
</dbReference>
<feature type="region of interest" description="Disordered" evidence="2">
    <location>
        <begin position="195"/>
        <end position="234"/>
    </location>
</feature>
<dbReference type="RefSeq" id="XP_021883099.1">
    <property type="nucleotide sequence ID" value="XM_022029940.1"/>
</dbReference>
<dbReference type="Gene3D" id="3.30.160.60">
    <property type="entry name" value="Classic Zinc Finger"/>
    <property type="match status" value="1"/>
</dbReference>
<proteinExistence type="predicted"/>
<feature type="domain" description="Chromo" evidence="3">
    <location>
        <begin position="10"/>
        <end position="74"/>
    </location>
</feature>
<feature type="region of interest" description="Disordered" evidence="2">
    <location>
        <begin position="385"/>
        <end position="427"/>
    </location>
</feature>
<protein>
    <recommendedName>
        <fullName evidence="3">Chromo domain-containing protein</fullName>
    </recommendedName>
</protein>
<evidence type="ECO:0000256" key="2">
    <source>
        <dbReference type="SAM" id="MobiDB-lite"/>
    </source>
</evidence>
<dbReference type="AlphaFoldDB" id="A0A1Y2GV11"/>
<organism evidence="4 5">
    <name type="scientific">Lobosporangium transversale</name>
    <dbReference type="NCBI Taxonomy" id="64571"/>
    <lineage>
        <taxon>Eukaryota</taxon>
        <taxon>Fungi</taxon>
        <taxon>Fungi incertae sedis</taxon>
        <taxon>Mucoromycota</taxon>
        <taxon>Mortierellomycotina</taxon>
        <taxon>Mortierellomycetes</taxon>
        <taxon>Mortierellales</taxon>
        <taxon>Mortierellaceae</taxon>
        <taxon>Lobosporangium</taxon>
    </lineage>
</organism>
<keyword evidence="5" id="KW-1185">Reference proteome</keyword>
<feature type="region of interest" description="Disordered" evidence="2">
    <location>
        <begin position="463"/>
        <end position="482"/>
    </location>
</feature>
<dbReference type="InParanoid" id="A0A1Y2GV11"/>
<dbReference type="InterPro" id="IPR013087">
    <property type="entry name" value="Znf_C2H2_type"/>
</dbReference>
<reference evidence="4 5" key="1">
    <citation type="submission" date="2016-07" db="EMBL/GenBank/DDBJ databases">
        <title>Pervasive Adenine N6-methylation of Active Genes in Fungi.</title>
        <authorList>
            <consortium name="DOE Joint Genome Institute"/>
            <person name="Mondo S.J."/>
            <person name="Dannebaum R.O."/>
            <person name="Kuo R.C."/>
            <person name="Labutti K."/>
            <person name="Haridas S."/>
            <person name="Kuo A."/>
            <person name="Salamov A."/>
            <person name="Ahrendt S.R."/>
            <person name="Lipzen A."/>
            <person name="Sullivan W."/>
            <person name="Andreopoulos W.B."/>
            <person name="Clum A."/>
            <person name="Lindquist E."/>
            <person name="Daum C."/>
            <person name="Ramamoorthy G.K."/>
            <person name="Gryganskyi A."/>
            <person name="Culley D."/>
            <person name="Magnuson J.K."/>
            <person name="James T.Y."/>
            <person name="O'Malley M.A."/>
            <person name="Stajich J.E."/>
            <person name="Spatafora J.W."/>
            <person name="Visel A."/>
            <person name="Grigoriev I.V."/>
        </authorList>
    </citation>
    <scope>NUCLEOTIDE SEQUENCE [LARGE SCALE GENOMIC DNA]</scope>
    <source>
        <strain evidence="4 5">NRRL 3116</strain>
    </source>
</reference>
<feature type="region of interest" description="Disordered" evidence="2">
    <location>
        <begin position="63"/>
        <end position="116"/>
    </location>
</feature>
<feature type="region of interest" description="Disordered" evidence="2">
    <location>
        <begin position="723"/>
        <end position="821"/>
    </location>
</feature>
<dbReference type="GeneID" id="33571783"/>
<feature type="compositionally biased region" description="Polar residues" evidence="2">
    <location>
        <begin position="387"/>
        <end position="401"/>
    </location>
</feature>
<dbReference type="SMART" id="SM00298">
    <property type="entry name" value="CHROMO"/>
    <property type="match status" value="1"/>
</dbReference>
<feature type="region of interest" description="Disordered" evidence="2">
    <location>
        <begin position="558"/>
        <end position="598"/>
    </location>
</feature>
<evidence type="ECO:0000313" key="5">
    <source>
        <dbReference type="Proteomes" id="UP000193648"/>
    </source>
</evidence>
<dbReference type="InterPro" id="IPR016197">
    <property type="entry name" value="Chromo-like_dom_sf"/>
</dbReference>
<dbReference type="PROSITE" id="PS00028">
    <property type="entry name" value="ZINC_FINGER_C2H2_1"/>
    <property type="match status" value="1"/>
</dbReference>
<dbReference type="Proteomes" id="UP000193648">
    <property type="component" value="Unassembled WGS sequence"/>
</dbReference>
<name>A0A1Y2GV11_9FUNG</name>
<evidence type="ECO:0000259" key="3">
    <source>
        <dbReference type="PROSITE" id="PS50013"/>
    </source>
</evidence>
<dbReference type="Pfam" id="PF21816">
    <property type="entry name" value="Zap1_zf1"/>
    <property type="match status" value="1"/>
</dbReference>
<dbReference type="InterPro" id="IPR023780">
    <property type="entry name" value="Chromo_domain"/>
</dbReference>
<dbReference type="GO" id="GO:0008270">
    <property type="term" value="F:zinc ion binding"/>
    <property type="evidence" value="ECO:0007669"/>
    <property type="project" value="InterPro"/>
</dbReference>
<dbReference type="OrthoDB" id="433924at2759"/>
<feature type="compositionally biased region" description="Polar residues" evidence="2">
    <location>
        <begin position="207"/>
        <end position="219"/>
    </location>
</feature>
<dbReference type="CDD" id="cd00024">
    <property type="entry name" value="CD_CSD"/>
    <property type="match status" value="1"/>
</dbReference>
<dbReference type="InterPro" id="IPR000953">
    <property type="entry name" value="Chromo/chromo_shadow_dom"/>
</dbReference>
<feature type="compositionally biased region" description="Polar residues" evidence="2">
    <location>
        <begin position="782"/>
        <end position="803"/>
    </location>
</feature>
<accession>A0A1Y2GV11</accession>
<feature type="compositionally biased region" description="Low complexity" evidence="2">
    <location>
        <begin position="723"/>
        <end position="762"/>
    </location>
</feature>
<feature type="compositionally biased region" description="Basic and acidic residues" evidence="2">
    <location>
        <begin position="220"/>
        <end position="234"/>
    </location>
</feature>
<sequence>MSETFTQDICLVEKILEKRTNAETGVVEYLIRWQGEDAQGKGYEDSWEPEQNILGQELIEEFERRQEERRPQRRRSIDRSNGADTWQDVHKGFSSRLDHTTGATPHKQSLRHSSLSSFSKPRFTHPYIPHGSSSGPYTSQFFDTGPYPAFPRHLSSSHGSYYHPIPYPFNVRPAYARYDPSKSLKRKATSEAIGHKAITDPNKLDSGLQNASNQDATNTDDAKRAKAGDHTHNRDQAVKYHARRQPLGTANNGQGQATFRLLSLDNSNEKAFFRSVIEKSTLVSDAVMRTELLKFLRNPKKPDLDEDSILRTSDAWLIEIKKQTGASGSLFLAIDVLNGIAKALFIPEHMLEQQRLAHPEQGIVIKDPHILAAIMQGDINGSGLYEPSTSVSNDMSSQQPLVPSVTEPQKPEINGYNAGKELSSNQHQQSSAIQCEWNGCQQSFPNLMELSSHIQQQHLSELSITRSPSTSSSVIKSDGSTSVVKLSPDVESKSAQEIYSSLQTQLAETKSLAMKMDKRLRESQALYLSAKAASTDEVKRLEARLEWEMKKWDAYQSQKKKMRAHSNVTSDLNTGSGSKADDRAESESMATSEVPNLEDHKLDMPMGAQSANSIRDIQRALAAAKKSLVRLEDENMKIYDERRAFDKAIAKLDEELEQAAAQLKAAETREQIICDELKSRSQNIEGCKTAMEQEQLKSQEKMKQLQALIGNYSQSGTLPIAVAPTSTSTSTSISTSTPTPISTSTPTPISTSTPTPISTSAPTPAPSSTPIQAPSPAPIPTFSTSISLSSPKQQDLAHQSSSLLPKDSSEPSPDLSTGTNISTATSFIDMLTKSVNGSGSNQPYSQS</sequence>
<feature type="compositionally biased region" description="Polar residues" evidence="2">
    <location>
        <begin position="566"/>
        <end position="577"/>
    </location>
</feature>
<feature type="compositionally biased region" description="Low complexity" evidence="2">
    <location>
        <begin position="463"/>
        <end position="477"/>
    </location>
</feature>
<keyword evidence="1" id="KW-0175">Coiled coil</keyword>